<keyword evidence="3" id="KW-0067">ATP-binding</keyword>
<dbReference type="InterPro" id="IPR036565">
    <property type="entry name" value="Mur-like_cat_sf"/>
</dbReference>
<evidence type="ECO:0000256" key="3">
    <source>
        <dbReference type="ARBA" id="ARBA00022840"/>
    </source>
</evidence>
<protein>
    <recommendedName>
        <fullName evidence="8">UDP-N-acetylmuramoyl-tripeptide--D-alanyl-D-alanine ligase</fullName>
    </recommendedName>
</protein>
<feature type="domain" description="Mur ligase central" evidence="5">
    <location>
        <begin position="104"/>
        <end position="251"/>
    </location>
</feature>
<sequence>MKSLAKKLIASLLTVEARLVLFRYRPKIVAITGSVGKTATKDAVYTVLKEIMSVRKSAKSFNSELGIPLTILGVEESGWGSASRWFSILCGGLIKILYAPGYPEWLVLEAGVDRPYDMARLTRWLSPDCVVITRFADVPVHLEFFPSRTALIEEKLLLAQSVRTGGFLVLNADDTDLAQFVPPTGVRVRTYGKHPEASLCISDARIVYDKENAVPKGVSFVLASRGESHTLMLRGTLGLHFAYALAAACAVGQELGVSLSHAVSALADFPLPRGRMRLLEGVQGSIVIDDTYNASPVALHAALLALRELSVRGRKIVLLGDMRELGAEEKRAHEQAGEDVAEVADYLFTVGTSSLGTHEAARRKEMSSERLRHFDSSEKAGLFLKEFLRDGDAVLVKGSQGMRMEKAVAIILAHPEKKNELLVRQEKEWEKKI</sequence>
<dbReference type="Pfam" id="PF02875">
    <property type="entry name" value="Mur_ligase_C"/>
    <property type="match status" value="1"/>
</dbReference>
<dbReference type="Pfam" id="PF08245">
    <property type="entry name" value="Mur_ligase_M"/>
    <property type="match status" value="1"/>
</dbReference>
<dbReference type="PANTHER" id="PTHR43024:SF1">
    <property type="entry name" value="UDP-N-ACETYLMURAMOYL-TRIPEPTIDE--D-ALANYL-D-ALANINE LIGASE"/>
    <property type="match status" value="1"/>
</dbReference>
<evidence type="ECO:0000313" key="7">
    <source>
        <dbReference type="Proteomes" id="UP000177573"/>
    </source>
</evidence>
<dbReference type="GO" id="GO:0016881">
    <property type="term" value="F:acid-amino acid ligase activity"/>
    <property type="evidence" value="ECO:0007669"/>
    <property type="project" value="InterPro"/>
</dbReference>
<proteinExistence type="predicted"/>
<comment type="caution">
    <text evidence="6">The sequence shown here is derived from an EMBL/GenBank/DDBJ whole genome shotgun (WGS) entry which is preliminary data.</text>
</comment>
<evidence type="ECO:0000313" key="6">
    <source>
        <dbReference type="EMBL" id="OGZ14674.1"/>
    </source>
</evidence>
<evidence type="ECO:0000259" key="5">
    <source>
        <dbReference type="Pfam" id="PF08245"/>
    </source>
</evidence>
<accession>A0A1G2DLY7</accession>
<dbReference type="Gene3D" id="3.90.190.20">
    <property type="entry name" value="Mur ligase, C-terminal domain"/>
    <property type="match status" value="1"/>
</dbReference>
<name>A0A1G2DLY7_9BACT</name>
<organism evidence="6 7">
    <name type="scientific">Candidatus Lloydbacteria bacterium RIFCSPLOWO2_02_FULL_51_11</name>
    <dbReference type="NCBI Taxonomy" id="1798667"/>
    <lineage>
        <taxon>Bacteria</taxon>
        <taxon>Candidatus Lloydiibacteriota</taxon>
    </lineage>
</organism>
<dbReference type="PANTHER" id="PTHR43024">
    <property type="entry name" value="UDP-N-ACETYLMURAMOYL-TRIPEPTIDE--D-ALANYL-D-ALANINE LIGASE"/>
    <property type="match status" value="1"/>
</dbReference>
<evidence type="ECO:0000256" key="2">
    <source>
        <dbReference type="ARBA" id="ARBA00022741"/>
    </source>
</evidence>
<gene>
    <name evidence="6" type="ORF">A3J08_01155</name>
</gene>
<dbReference type="STRING" id="1798667.A3J08_01155"/>
<dbReference type="SUPFAM" id="SSF53244">
    <property type="entry name" value="MurD-like peptide ligases, peptide-binding domain"/>
    <property type="match status" value="1"/>
</dbReference>
<keyword evidence="1" id="KW-0436">Ligase</keyword>
<evidence type="ECO:0000259" key="4">
    <source>
        <dbReference type="Pfam" id="PF02875"/>
    </source>
</evidence>
<keyword evidence="2" id="KW-0547">Nucleotide-binding</keyword>
<dbReference type="Gene3D" id="3.40.1190.10">
    <property type="entry name" value="Mur-like, catalytic domain"/>
    <property type="match status" value="1"/>
</dbReference>
<dbReference type="InterPro" id="IPR004101">
    <property type="entry name" value="Mur_ligase_C"/>
</dbReference>
<dbReference type="InterPro" id="IPR051046">
    <property type="entry name" value="MurCDEF_CellWall_CoF430Synth"/>
</dbReference>
<dbReference type="EMBL" id="MHLR01000025">
    <property type="protein sequence ID" value="OGZ14674.1"/>
    <property type="molecule type" value="Genomic_DNA"/>
</dbReference>
<dbReference type="GO" id="GO:0005524">
    <property type="term" value="F:ATP binding"/>
    <property type="evidence" value="ECO:0007669"/>
    <property type="project" value="UniProtKB-KW"/>
</dbReference>
<dbReference type="Proteomes" id="UP000177573">
    <property type="component" value="Unassembled WGS sequence"/>
</dbReference>
<evidence type="ECO:0008006" key="8">
    <source>
        <dbReference type="Google" id="ProtNLM"/>
    </source>
</evidence>
<evidence type="ECO:0000256" key="1">
    <source>
        <dbReference type="ARBA" id="ARBA00022598"/>
    </source>
</evidence>
<reference evidence="6 7" key="1">
    <citation type="journal article" date="2016" name="Nat. Commun.">
        <title>Thousands of microbial genomes shed light on interconnected biogeochemical processes in an aquifer system.</title>
        <authorList>
            <person name="Anantharaman K."/>
            <person name="Brown C.T."/>
            <person name="Hug L.A."/>
            <person name="Sharon I."/>
            <person name="Castelle C.J."/>
            <person name="Probst A.J."/>
            <person name="Thomas B.C."/>
            <person name="Singh A."/>
            <person name="Wilkins M.J."/>
            <person name="Karaoz U."/>
            <person name="Brodie E.L."/>
            <person name="Williams K.H."/>
            <person name="Hubbard S.S."/>
            <person name="Banfield J.F."/>
        </authorList>
    </citation>
    <scope>NUCLEOTIDE SEQUENCE [LARGE SCALE GENOMIC DNA]</scope>
</reference>
<dbReference type="SUPFAM" id="SSF53623">
    <property type="entry name" value="MurD-like peptide ligases, catalytic domain"/>
    <property type="match status" value="1"/>
</dbReference>
<feature type="domain" description="Mur ligase C-terminal" evidence="4">
    <location>
        <begin position="274"/>
        <end position="399"/>
    </location>
</feature>
<dbReference type="AlphaFoldDB" id="A0A1G2DLY7"/>
<dbReference type="InterPro" id="IPR013221">
    <property type="entry name" value="Mur_ligase_cen"/>
</dbReference>
<dbReference type="InterPro" id="IPR036615">
    <property type="entry name" value="Mur_ligase_C_dom_sf"/>
</dbReference>